<dbReference type="EMBL" id="CAJNJA010010688">
    <property type="protein sequence ID" value="CAE7261021.1"/>
    <property type="molecule type" value="Genomic_DNA"/>
</dbReference>
<evidence type="ECO:0000256" key="2">
    <source>
        <dbReference type="ARBA" id="ARBA00022723"/>
    </source>
</evidence>
<keyword evidence="7" id="KW-0539">Nucleus</keyword>
<keyword evidence="12" id="KW-1185">Reference proteome</keyword>
<feature type="region of interest" description="Disordered" evidence="9">
    <location>
        <begin position="101"/>
        <end position="129"/>
    </location>
</feature>
<evidence type="ECO:0000313" key="12">
    <source>
        <dbReference type="Proteomes" id="UP000601435"/>
    </source>
</evidence>
<dbReference type="Proteomes" id="UP000601435">
    <property type="component" value="Unassembled WGS sequence"/>
</dbReference>
<dbReference type="CDD" id="cd16618">
    <property type="entry name" value="mRING-HC-C4C4_CNOT4"/>
    <property type="match status" value="1"/>
</dbReference>
<evidence type="ECO:0000256" key="4">
    <source>
        <dbReference type="ARBA" id="ARBA00022833"/>
    </source>
</evidence>
<feature type="compositionally biased region" description="Basic and acidic residues" evidence="9">
    <location>
        <begin position="102"/>
        <end position="129"/>
    </location>
</feature>
<evidence type="ECO:0000256" key="1">
    <source>
        <dbReference type="ARBA" id="ARBA00004123"/>
    </source>
</evidence>
<keyword evidence="5" id="KW-0694">RNA-binding</keyword>
<dbReference type="InterPro" id="IPR039515">
    <property type="entry name" value="NOT4_mRING-HC-C4C4"/>
</dbReference>
<sequence length="129" mass="14941">RTNTLNADPYHPPLLQGCPLAKHLQLQKCLVMGDDDEEDDTCPLCMQPMDETDISFFPCSCNYQVCLFCVHYIMEQMNGKCPACRQDYVESQFRYDASRAQSFREKRAEKKKGGSKKEEVPREDRRGVH</sequence>
<evidence type="ECO:0000313" key="11">
    <source>
        <dbReference type="EMBL" id="CAE7261021.1"/>
    </source>
</evidence>
<comment type="subcellular location">
    <subcellularLocation>
        <location evidence="1">Nucleus</location>
    </subcellularLocation>
</comment>
<dbReference type="FunFam" id="3.30.40.10:FF:000006">
    <property type="entry name" value="CCR4-NOT transcription complex subunit 4"/>
    <property type="match status" value="1"/>
</dbReference>
<gene>
    <name evidence="11" type="primary">MOT2</name>
    <name evidence="11" type="ORF">SNEC2469_LOCUS5961</name>
</gene>
<keyword evidence="3 8" id="KW-0863">Zinc-finger</keyword>
<feature type="non-terminal residue" evidence="11">
    <location>
        <position position="129"/>
    </location>
</feature>
<dbReference type="PROSITE" id="PS50089">
    <property type="entry name" value="ZF_RING_2"/>
    <property type="match status" value="1"/>
</dbReference>
<comment type="caution">
    <text evidence="11">The sequence shown here is derived from an EMBL/GenBank/DDBJ whole genome shotgun (WGS) entry which is preliminary data.</text>
</comment>
<name>A0A812M8H8_9DINO</name>
<dbReference type="GO" id="GO:0003723">
    <property type="term" value="F:RNA binding"/>
    <property type="evidence" value="ECO:0007669"/>
    <property type="project" value="UniProtKB-KW"/>
</dbReference>
<proteinExistence type="predicted"/>
<evidence type="ECO:0000256" key="5">
    <source>
        <dbReference type="ARBA" id="ARBA00022884"/>
    </source>
</evidence>
<dbReference type="AlphaFoldDB" id="A0A812M8H8"/>
<dbReference type="PANTHER" id="PTHR12603">
    <property type="entry name" value="CCR4-NOT TRANSCRIPTION COMPLEX RELATED"/>
    <property type="match status" value="1"/>
</dbReference>
<dbReference type="OrthoDB" id="1923159at2759"/>
<organism evidence="11 12">
    <name type="scientific">Symbiodinium necroappetens</name>
    <dbReference type="NCBI Taxonomy" id="1628268"/>
    <lineage>
        <taxon>Eukaryota</taxon>
        <taxon>Sar</taxon>
        <taxon>Alveolata</taxon>
        <taxon>Dinophyceae</taxon>
        <taxon>Suessiales</taxon>
        <taxon>Symbiodiniaceae</taxon>
        <taxon>Symbiodinium</taxon>
    </lineage>
</organism>
<evidence type="ECO:0000256" key="7">
    <source>
        <dbReference type="ARBA" id="ARBA00023242"/>
    </source>
</evidence>
<dbReference type="GO" id="GO:0008270">
    <property type="term" value="F:zinc ion binding"/>
    <property type="evidence" value="ECO:0007669"/>
    <property type="project" value="UniProtKB-KW"/>
</dbReference>
<evidence type="ECO:0000256" key="8">
    <source>
        <dbReference type="PROSITE-ProRule" id="PRU00175"/>
    </source>
</evidence>
<reference evidence="11" key="1">
    <citation type="submission" date="2021-02" db="EMBL/GenBank/DDBJ databases">
        <authorList>
            <person name="Dougan E. K."/>
            <person name="Rhodes N."/>
            <person name="Thang M."/>
            <person name="Chan C."/>
        </authorList>
    </citation>
    <scope>NUCLEOTIDE SEQUENCE</scope>
</reference>
<accession>A0A812M8H8</accession>
<dbReference type="GO" id="GO:0016567">
    <property type="term" value="P:protein ubiquitination"/>
    <property type="evidence" value="ECO:0007669"/>
    <property type="project" value="TreeGrafter"/>
</dbReference>
<dbReference type="InterPro" id="IPR013083">
    <property type="entry name" value="Znf_RING/FYVE/PHD"/>
</dbReference>
<dbReference type="InterPro" id="IPR039780">
    <property type="entry name" value="Mot2"/>
</dbReference>
<keyword evidence="4" id="KW-0862">Zinc</keyword>
<dbReference type="PANTHER" id="PTHR12603:SF0">
    <property type="entry name" value="CCR4-NOT TRANSCRIPTION COMPLEX SUBUNIT 4"/>
    <property type="match status" value="1"/>
</dbReference>
<dbReference type="Gene3D" id="3.30.40.10">
    <property type="entry name" value="Zinc/RING finger domain, C3HC4 (zinc finger)"/>
    <property type="match status" value="1"/>
</dbReference>
<evidence type="ECO:0000259" key="10">
    <source>
        <dbReference type="PROSITE" id="PS50089"/>
    </source>
</evidence>
<dbReference type="GO" id="GO:0030014">
    <property type="term" value="C:CCR4-NOT complex"/>
    <property type="evidence" value="ECO:0007669"/>
    <property type="project" value="InterPro"/>
</dbReference>
<dbReference type="SUPFAM" id="SSF57850">
    <property type="entry name" value="RING/U-box"/>
    <property type="match status" value="1"/>
</dbReference>
<evidence type="ECO:0000256" key="6">
    <source>
        <dbReference type="ARBA" id="ARBA00023054"/>
    </source>
</evidence>
<dbReference type="GO" id="GO:0005634">
    <property type="term" value="C:nucleus"/>
    <property type="evidence" value="ECO:0007669"/>
    <property type="project" value="UniProtKB-SubCell"/>
</dbReference>
<keyword evidence="6" id="KW-0175">Coiled coil</keyword>
<dbReference type="GO" id="GO:0004842">
    <property type="term" value="F:ubiquitin-protein transferase activity"/>
    <property type="evidence" value="ECO:0007669"/>
    <property type="project" value="InterPro"/>
</dbReference>
<evidence type="ECO:0000256" key="9">
    <source>
        <dbReference type="SAM" id="MobiDB-lite"/>
    </source>
</evidence>
<keyword evidence="2" id="KW-0479">Metal-binding</keyword>
<evidence type="ECO:0000256" key="3">
    <source>
        <dbReference type="ARBA" id="ARBA00022771"/>
    </source>
</evidence>
<protein>
    <submittedName>
        <fullName evidence="11">MOT2 protein</fullName>
    </submittedName>
</protein>
<dbReference type="InterPro" id="IPR001841">
    <property type="entry name" value="Znf_RING"/>
</dbReference>
<dbReference type="Pfam" id="PF14570">
    <property type="entry name" value="zf-RING_4"/>
    <property type="match status" value="1"/>
</dbReference>
<feature type="domain" description="RING-type" evidence="10">
    <location>
        <begin position="42"/>
        <end position="85"/>
    </location>
</feature>